<keyword evidence="1" id="KW-1133">Transmembrane helix</keyword>
<keyword evidence="1" id="KW-0472">Membrane</keyword>
<organism evidence="2 3">
    <name type="scientific">Reticulomyxa filosa</name>
    <dbReference type="NCBI Taxonomy" id="46433"/>
    <lineage>
        <taxon>Eukaryota</taxon>
        <taxon>Sar</taxon>
        <taxon>Rhizaria</taxon>
        <taxon>Retaria</taxon>
        <taxon>Foraminifera</taxon>
        <taxon>Monothalamids</taxon>
        <taxon>Reticulomyxidae</taxon>
        <taxon>Reticulomyxa</taxon>
    </lineage>
</organism>
<accession>X6NAH6</accession>
<proteinExistence type="predicted"/>
<evidence type="ECO:0000313" key="2">
    <source>
        <dbReference type="EMBL" id="ETO23031.1"/>
    </source>
</evidence>
<protein>
    <recommendedName>
        <fullName evidence="4">Sulfotransferase domain-containing protein</fullName>
    </recommendedName>
</protein>
<name>X6NAH6_RETFI</name>
<comment type="caution">
    <text evidence="2">The sequence shown here is derived from an EMBL/GenBank/DDBJ whole genome shotgun (WGS) entry which is preliminary data.</text>
</comment>
<dbReference type="AlphaFoldDB" id="X6NAH6"/>
<evidence type="ECO:0000256" key="1">
    <source>
        <dbReference type="SAM" id="Phobius"/>
    </source>
</evidence>
<dbReference type="EMBL" id="ASPP01010281">
    <property type="protein sequence ID" value="ETO23031.1"/>
    <property type="molecule type" value="Genomic_DNA"/>
</dbReference>
<dbReference type="InterPro" id="IPR027417">
    <property type="entry name" value="P-loop_NTPase"/>
</dbReference>
<dbReference type="Gene3D" id="3.40.50.300">
    <property type="entry name" value="P-loop containing nucleotide triphosphate hydrolases"/>
    <property type="match status" value="1"/>
</dbReference>
<dbReference type="SUPFAM" id="SSF52540">
    <property type="entry name" value="P-loop containing nucleoside triphosphate hydrolases"/>
    <property type="match status" value="1"/>
</dbReference>
<feature type="transmembrane region" description="Helical" evidence="1">
    <location>
        <begin position="20"/>
        <end position="42"/>
    </location>
</feature>
<dbReference type="Proteomes" id="UP000023152">
    <property type="component" value="Unassembled WGS sequence"/>
</dbReference>
<sequence length="546" mass="64577">MDQNSISSLFDIKSCHGARVIGYLSFLGFITLATLATLALLLQQRQLTNETRQSYDWMSVGNEMEHPYLNRTYQEAVLSKYMQSIGKTFTDIYNSSDHLSHMLVHLGPPKSGTRTFVTQFSKIKNVHFVSPEVHYWNGINRYNCLTNWSTTKWRKYITQFKQHQQSLSELATNIIEQNHCTIRGFLAHRGVFRMKSNAGIMHAYMYIYVLRMVYAGILYLSLPWCFLIQKSPSYSRSPLIAPIFAKYLPQIRLIMVLRNPMLQMWSAAWHFSKRSCKTSLLDRKSDLSDEEMENCLLRRLHKKYYPQTITLRKVCGEYVEDTLVDEREAMGVFLFEKFVNYQIEPHVRGSVELWSNQYFFHVLFYIHSALEFNLLNQFKMIQFEWLYSDWKQHFRLLHCWFVSGQHLISNNSDDCLTVHSQYYPIHQEKHANAKSQGKPSNEMEAQFRQFYKPCTQALYKVITKYSYMFLGEWLDWGLLLKGQPLFKLTCKREGMEKKYVLQYSKYVLLANNNELLEKKKNTLCKTMNKNKKSTPFVGKRQKLQQN</sequence>
<feature type="transmembrane region" description="Helical" evidence="1">
    <location>
        <begin position="203"/>
        <end position="222"/>
    </location>
</feature>
<gene>
    <name evidence="2" type="ORF">RFI_14156</name>
</gene>
<evidence type="ECO:0000313" key="3">
    <source>
        <dbReference type="Proteomes" id="UP000023152"/>
    </source>
</evidence>
<evidence type="ECO:0008006" key="4">
    <source>
        <dbReference type="Google" id="ProtNLM"/>
    </source>
</evidence>
<keyword evidence="3" id="KW-1185">Reference proteome</keyword>
<reference evidence="2 3" key="1">
    <citation type="journal article" date="2013" name="Curr. Biol.">
        <title>The Genome of the Foraminiferan Reticulomyxa filosa.</title>
        <authorList>
            <person name="Glockner G."/>
            <person name="Hulsmann N."/>
            <person name="Schleicher M."/>
            <person name="Noegel A.A."/>
            <person name="Eichinger L."/>
            <person name="Gallinger C."/>
            <person name="Pawlowski J."/>
            <person name="Sierra R."/>
            <person name="Euteneuer U."/>
            <person name="Pillet L."/>
            <person name="Moustafa A."/>
            <person name="Platzer M."/>
            <person name="Groth M."/>
            <person name="Szafranski K."/>
            <person name="Schliwa M."/>
        </authorList>
    </citation>
    <scope>NUCLEOTIDE SEQUENCE [LARGE SCALE GENOMIC DNA]</scope>
</reference>
<keyword evidence="1" id="KW-0812">Transmembrane</keyword>